<gene>
    <name evidence="1" type="ORF">Naga_100004g171</name>
</gene>
<keyword evidence="2" id="KW-1185">Reference proteome</keyword>
<dbReference type="Proteomes" id="UP000019335">
    <property type="component" value="Chromosome 5"/>
</dbReference>
<dbReference type="EMBL" id="AZIL01000352">
    <property type="protein sequence ID" value="EWM28308.1"/>
    <property type="molecule type" value="Genomic_DNA"/>
</dbReference>
<protein>
    <submittedName>
        <fullName evidence="1">Uncharacterized protein</fullName>
    </submittedName>
</protein>
<proteinExistence type="predicted"/>
<evidence type="ECO:0000313" key="1">
    <source>
        <dbReference type="EMBL" id="EWM28308.1"/>
    </source>
</evidence>
<dbReference type="AlphaFoldDB" id="W7TXP5"/>
<name>W7TXP5_9STRA</name>
<sequence>MFADISEAIRALAIQIASILFAILARLKPLAYYEPAFQVFVYNVKAYEARKRGKVICSHKEEDMCQEQ</sequence>
<comment type="caution">
    <text evidence="1">The sequence shown here is derived from an EMBL/GenBank/DDBJ whole genome shotgun (WGS) entry which is preliminary data.</text>
</comment>
<organism evidence="1 2">
    <name type="scientific">Nannochloropsis gaditana</name>
    <dbReference type="NCBI Taxonomy" id="72520"/>
    <lineage>
        <taxon>Eukaryota</taxon>
        <taxon>Sar</taxon>
        <taxon>Stramenopiles</taxon>
        <taxon>Ochrophyta</taxon>
        <taxon>Eustigmatophyceae</taxon>
        <taxon>Eustigmatales</taxon>
        <taxon>Monodopsidaceae</taxon>
        <taxon>Nannochloropsis</taxon>
    </lineage>
</organism>
<accession>W7TXP5</accession>
<evidence type="ECO:0000313" key="2">
    <source>
        <dbReference type="Proteomes" id="UP000019335"/>
    </source>
</evidence>
<reference evidence="1 2" key="1">
    <citation type="journal article" date="2014" name="Mol. Plant">
        <title>Chromosome Scale Genome Assembly and Transcriptome Profiling of Nannochloropsis gaditana in Nitrogen Depletion.</title>
        <authorList>
            <person name="Corteggiani Carpinelli E."/>
            <person name="Telatin A."/>
            <person name="Vitulo N."/>
            <person name="Forcato C."/>
            <person name="D'Angelo M."/>
            <person name="Schiavon R."/>
            <person name="Vezzi A."/>
            <person name="Giacometti G.M."/>
            <person name="Morosinotto T."/>
            <person name="Valle G."/>
        </authorList>
    </citation>
    <scope>NUCLEOTIDE SEQUENCE [LARGE SCALE GENOMIC DNA]</scope>
    <source>
        <strain evidence="1 2">B-31</strain>
    </source>
</reference>